<evidence type="ECO:0000256" key="1">
    <source>
        <dbReference type="SAM" id="MobiDB-lite"/>
    </source>
</evidence>
<sequence>MLLSGGASSDSRFSARSSWVQAANTLSDAPEFSNTITSNFTTIVYRMARQTDPGLGGAPGRSVPIEQLRQRGRIADRAGNAAPGDDFSKAIRAGVH</sequence>
<reference evidence="3" key="1">
    <citation type="journal article" date="2019" name="Int. J. Syst. Evol. Microbiol.">
        <title>The Global Catalogue of Microorganisms (GCM) 10K type strain sequencing project: providing services to taxonomists for standard genome sequencing and annotation.</title>
        <authorList>
            <consortium name="The Broad Institute Genomics Platform"/>
            <consortium name="The Broad Institute Genome Sequencing Center for Infectious Disease"/>
            <person name="Wu L."/>
            <person name="Ma J."/>
        </authorList>
    </citation>
    <scope>NUCLEOTIDE SEQUENCE [LARGE SCALE GENOMIC DNA]</scope>
    <source>
        <strain evidence="3">JCM 17130</strain>
    </source>
</reference>
<dbReference type="Proteomes" id="UP001596013">
    <property type="component" value="Unassembled WGS sequence"/>
</dbReference>
<name>A0ABW0JIT0_9GAMM</name>
<evidence type="ECO:0000313" key="2">
    <source>
        <dbReference type="EMBL" id="MFC5435853.1"/>
    </source>
</evidence>
<evidence type="ECO:0000313" key="3">
    <source>
        <dbReference type="Proteomes" id="UP001596013"/>
    </source>
</evidence>
<proteinExistence type="predicted"/>
<accession>A0ABW0JIT0</accession>
<comment type="caution">
    <text evidence="2">The sequence shown here is derived from an EMBL/GenBank/DDBJ whole genome shotgun (WGS) entry which is preliminary data.</text>
</comment>
<keyword evidence="3" id="KW-1185">Reference proteome</keyword>
<feature type="region of interest" description="Disordered" evidence="1">
    <location>
        <begin position="76"/>
        <end position="96"/>
    </location>
</feature>
<dbReference type="EMBL" id="JBHSMK010000002">
    <property type="protein sequence ID" value="MFC5435853.1"/>
    <property type="molecule type" value="Genomic_DNA"/>
</dbReference>
<gene>
    <name evidence="2" type="ORF">ACFPME_04745</name>
</gene>
<protein>
    <submittedName>
        <fullName evidence="2">Uncharacterized protein</fullName>
    </submittedName>
</protein>
<dbReference type="RefSeq" id="WP_377302546.1">
    <property type="nucleotide sequence ID" value="NZ_JBHSMK010000002.1"/>
</dbReference>
<organism evidence="2 3">
    <name type="scientific">Rhodanobacter umsongensis</name>
    <dbReference type="NCBI Taxonomy" id="633153"/>
    <lineage>
        <taxon>Bacteria</taxon>
        <taxon>Pseudomonadati</taxon>
        <taxon>Pseudomonadota</taxon>
        <taxon>Gammaproteobacteria</taxon>
        <taxon>Lysobacterales</taxon>
        <taxon>Rhodanobacteraceae</taxon>
        <taxon>Rhodanobacter</taxon>
    </lineage>
</organism>